<dbReference type="InterPro" id="IPR008984">
    <property type="entry name" value="SMAD_FHA_dom_sf"/>
</dbReference>
<keyword evidence="3" id="KW-1185">Reference proteome</keyword>
<reference evidence="3" key="1">
    <citation type="journal article" date="2019" name="Int. J. Syst. Evol. Microbiol.">
        <title>The Global Catalogue of Microorganisms (GCM) 10K type strain sequencing project: providing services to taxonomists for standard genome sequencing and annotation.</title>
        <authorList>
            <consortium name="The Broad Institute Genomics Platform"/>
            <consortium name="The Broad Institute Genome Sequencing Center for Infectious Disease"/>
            <person name="Wu L."/>
            <person name="Ma J."/>
        </authorList>
    </citation>
    <scope>NUCLEOTIDE SEQUENCE [LARGE SCALE GENOMIC DNA]</scope>
    <source>
        <strain evidence="3">KCTC 3950</strain>
    </source>
</reference>
<dbReference type="InterPro" id="IPR050923">
    <property type="entry name" value="Cell_Proc_Reg/RNA_Proc"/>
</dbReference>
<dbReference type="Proteomes" id="UP001597541">
    <property type="component" value="Unassembled WGS sequence"/>
</dbReference>
<dbReference type="PANTHER" id="PTHR23308">
    <property type="entry name" value="NUCLEAR INHIBITOR OF PROTEIN PHOSPHATASE-1"/>
    <property type="match status" value="1"/>
</dbReference>
<dbReference type="Gene3D" id="2.60.200.20">
    <property type="match status" value="1"/>
</dbReference>
<dbReference type="InterPro" id="IPR000253">
    <property type="entry name" value="FHA_dom"/>
</dbReference>
<dbReference type="SMART" id="SM00240">
    <property type="entry name" value="FHA"/>
    <property type="match status" value="1"/>
</dbReference>
<evidence type="ECO:0000313" key="2">
    <source>
        <dbReference type="EMBL" id="MFD2612175.1"/>
    </source>
</evidence>
<evidence type="ECO:0000313" key="3">
    <source>
        <dbReference type="Proteomes" id="UP001597541"/>
    </source>
</evidence>
<gene>
    <name evidence="2" type="ORF">ACFSUF_06995</name>
</gene>
<dbReference type="Pfam" id="PF00498">
    <property type="entry name" value="FHA"/>
    <property type="match status" value="1"/>
</dbReference>
<proteinExistence type="predicted"/>
<accession>A0ABW5PAY7</accession>
<evidence type="ECO:0000259" key="1">
    <source>
        <dbReference type="PROSITE" id="PS50006"/>
    </source>
</evidence>
<comment type="caution">
    <text evidence="2">The sequence shown here is derived from an EMBL/GenBank/DDBJ whole genome shotgun (WGS) entry which is preliminary data.</text>
</comment>
<dbReference type="EMBL" id="JBHUME010000005">
    <property type="protein sequence ID" value="MFD2612175.1"/>
    <property type="molecule type" value="Genomic_DNA"/>
</dbReference>
<protein>
    <submittedName>
        <fullName evidence="2">DUF6382 domain-containing protein</fullName>
    </submittedName>
</protein>
<dbReference type="CDD" id="cd00060">
    <property type="entry name" value="FHA"/>
    <property type="match status" value="1"/>
</dbReference>
<dbReference type="Pfam" id="PF19909">
    <property type="entry name" value="DUF6382"/>
    <property type="match status" value="1"/>
</dbReference>
<sequence>MPRLPEGWTLELKQQPDSRLVLSGARESREELDRISLKMICTGTISGMAAAAQEQWDTRYELSYGVHGFRALSSVLSNWKGSYRERLSLLHKIISVLDDCKLYLLAEEQCLLDPDHVFIDDRIRNVKLIYLPFPSLPGKPGMQQELTLLSVCLSPADSEGLLRWGKLMDVLRQPSFHLASVRQELVKLLGEPATESPALEREHVRDVLAASVPDPIGITYVPVHPVEKDEQSVMKTGKIRYFGAATIAAALCWVVIESLVSEAAANIATGMFLLLNSFVLLRMLRRKKLAVPATNAAMLLQTAEGEVQDPKDYYSKLHLQTTLLEPPEHTVLLEGLHPGQAGNLGFPKAVLQTWKGDSLVSVALSKSPFIIGRDSELADHVEEAPGTSRAHLEITYDRTGFTAKDMGSKNGSMINDVRMAPNQSYSIQHGDMIRLAAVSYSFEVKDDL</sequence>
<dbReference type="PROSITE" id="PS50006">
    <property type="entry name" value="FHA_DOMAIN"/>
    <property type="match status" value="1"/>
</dbReference>
<name>A0ABW5PAY7_9BACL</name>
<feature type="domain" description="FHA" evidence="1">
    <location>
        <begin position="369"/>
        <end position="419"/>
    </location>
</feature>
<dbReference type="RefSeq" id="WP_377601458.1">
    <property type="nucleotide sequence ID" value="NZ_JBHUME010000005.1"/>
</dbReference>
<dbReference type="SUPFAM" id="SSF49879">
    <property type="entry name" value="SMAD/FHA domain"/>
    <property type="match status" value="1"/>
</dbReference>
<organism evidence="2 3">
    <name type="scientific">Paenibacillus gansuensis</name>
    <dbReference type="NCBI Taxonomy" id="306542"/>
    <lineage>
        <taxon>Bacteria</taxon>
        <taxon>Bacillati</taxon>
        <taxon>Bacillota</taxon>
        <taxon>Bacilli</taxon>
        <taxon>Bacillales</taxon>
        <taxon>Paenibacillaceae</taxon>
        <taxon>Paenibacillus</taxon>
    </lineage>
</organism>
<dbReference type="InterPro" id="IPR045962">
    <property type="entry name" value="DUF6382"/>
</dbReference>